<dbReference type="Gene3D" id="1.10.357.10">
    <property type="entry name" value="Tetracycline Repressor, domain 2"/>
    <property type="match status" value="1"/>
</dbReference>
<dbReference type="Proteomes" id="UP000295719">
    <property type="component" value="Unassembled WGS sequence"/>
</dbReference>
<dbReference type="Pfam" id="PF00440">
    <property type="entry name" value="TetR_N"/>
    <property type="match status" value="1"/>
</dbReference>
<dbReference type="Pfam" id="PF16925">
    <property type="entry name" value="TetR_C_13"/>
    <property type="match status" value="1"/>
</dbReference>
<evidence type="ECO:0000313" key="7">
    <source>
        <dbReference type="Proteomes" id="UP000295719"/>
    </source>
</evidence>
<feature type="domain" description="HTH tetR-type" evidence="5">
    <location>
        <begin position="19"/>
        <end position="79"/>
    </location>
</feature>
<evidence type="ECO:0000259" key="5">
    <source>
        <dbReference type="PROSITE" id="PS50977"/>
    </source>
</evidence>
<proteinExistence type="predicted"/>
<dbReference type="InterPro" id="IPR009057">
    <property type="entry name" value="Homeodomain-like_sf"/>
</dbReference>
<dbReference type="AlphaFoldDB" id="A0A4R3YY24"/>
<dbReference type="Gene3D" id="1.10.10.60">
    <property type="entry name" value="Homeodomain-like"/>
    <property type="match status" value="1"/>
</dbReference>
<dbReference type="SUPFAM" id="SSF46689">
    <property type="entry name" value="Homeodomain-like"/>
    <property type="match status" value="1"/>
</dbReference>
<evidence type="ECO:0000256" key="2">
    <source>
        <dbReference type="ARBA" id="ARBA00023125"/>
    </source>
</evidence>
<accession>A0A4R3YY24</accession>
<feature type="DNA-binding region" description="H-T-H motif" evidence="4">
    <location>
        <begin position="42"/>
        <end position="61"/>
    </location>
</feature>
<dbReference type="GO" id="GO:0003677">
    <property type="term" value="F:DNA binding"/>
    <property type="evidence" value="ECO:0007669"/>
    <property type="project" value="UniProtKB-UniRule"/>
</dbReference>
<dbReference type="RefSeq" id="WP_131865344.1">
    <property type="nucleotide sequence ID" value="NZ_SMCR01000004.1"/>
</dbReference>
<protein>
    <submittedName>
        <fullName evidence="6">TetR family transcriptional regulator</fullName>
    </submittedName>
</protein>
<dbReference type="PROSITE" id="PS01081">
    <property type="entry name" value="HTH_TETR_1"/>
    <property type="match status" value="1"/>
</dbReference>
<keyword evidence="7" id="KW-1185">Reference proteome</keyword>
<dbReference type="EMBL" id="SMCR01000004">
    <property type="protein sequence ID" value="TCV96768.1"/>
    <property type="molecule type" value="Genomic_DNA"/>
</dbReference>
<dbReference type="SUPFAM" id="SSF48498">
    <property type="entry name" value="Tetracyclin repressor-like, C-terminal domain"/>
    <property type="match status" value="1"/>
</dbReference>
<comment type="caution">
    <text evidence="6">The sequence shown here is derived from an EMBL/GenBank/DDBJ whole genome shotgun (WGS) entry which is preliminary data.</text>
</comment>
<keyword evidence="2 4" id="KW-0238">DNA-binding</keyword>
<dbReference type="InterPro" id="IPR036271">
    <property type="entry name" value="Tet_transcr_reg_TetR-rel_C_sf"/>
</dbReference>
<evidence type="ECO:0000313" key="6">
    <source>
        <dbReference type="EMBL" id="TCV96768.1"/>
    </source>
</evidence>
<dbReference type="InterPro" id="IPR023772">
    <property type="entry name" value="DNA-bd_HTH_TetR-type_CS"/>
</dbReference>
<dbReference type="PANTHER" id="PTHR47506:SF10">
    <property type="entry name" value="TRANSCRIPTIONAL REGULATORY PROTEIN"/>
    <property type="match status" value="1"/>
</dbReference>
<dbReference type="PROSITE" id="PS50977">
    <property type="entry name" value="HTH_TETR_2"/>
    <property type="match status" value="1"/>
</dbReference>
<reference evidence="6 7" key="1">
    <citation type="submission" date="2019-03" db="EMBL/GenBank/DDBJ databases">
        <title>Genomic Encyclopedia of Type Strains, Phase IV (KMG-IV): sequencing the most valuable type-strain genomes for metagenomic binning, comparative biology and taxonomic classification.</title>
        <authorList>
            <person name="Goeker M."/>
        </authorList>
    </citation>
    <scope>NUCLEOTIDE SEQUENCE [LARGE SCALE GENOMIC DNA]</scope>
    <source>
        <strain evidence="6 7">DSM 19580</strain>
    </source>
</reference>
<dbReference type="OrthoDB" id="270177at2"/>
<dbReference type="PANTHER" id="PTHR47506">
    <property type="entry name" value="TRANSCRIPTIONAL REGULATORY PROTEIN"/>
    <property type="match status" value="1"/>
</dbReference>
<evidence type="ECO:0000256" key="4">
    <source>
        <dbReference type="PROSITE-ProRule" id="PRU00335"/>
    </source>
</evidence>
<sequence>MNPLSLPQSENRERGRPRNFDIDHALDQAMLVFRQRGFHASSLAELGAAMQLTVGSIYKAFQDKKTLFLQVFERYTSLRNAALRQRLERQATGRDRLAELLRFYFESARAVEGRRGCLVVGSATELLVLDDELSGLVRSAIMNNKKLIVSLLQQGQQDGTVLASLDAETAAGLILCITFGMRVLGKLQDVAREEDTLQLALKILD</sequence>
<gene>
    <name evidence="6" type="ORF">EDC52_104208</name>
</gene>
<name>A0A4R3YY24_9GAMM</name>
<keyword evidence="3" id="KW-0804">Transcription</keyword>
<evidence type="ECO:0000256" key="1">
    <source>
        <dbReference type="ARBA" id="ARBA00023015"/>
    </source>
</evidence>
<dbReference type="InterPro" id="IPR011075">
    <property type="entry name" value="TetR_C"/>
</dbReference>
<organism evidence="6 7">
    <name type="scientific">Biostraticola tofi</name>
    <dbReference type="NCBI Taxonomy" id="466109"/>
    <lineage>
        <taxon>Bacteria</taxon>
        <taxon>Pseudomonadati</taxon>
        <taxon>Pseudomonadota</taxon>
        <taxon>Gammaproteobacteria</taxon>
        <taxon>Enterobacterales</taxon>
        <taxon>Bruguierivoracaceae</taxon>
        <taxon>Biostraticola</taxon>
    </lineage>
</organism>
<keyword evidence="1" id="KW-0805">Transcription regulation</keyword>
<dbReference type="InterPro" id="IPR001647">
    <property type="entry name" value="HTH_TetR"/>
</dbReference>
<evidence type="ECO:0000256" key="3">
    <source>
        <dbReference type="ARBA" id="ARBA00023163"/>
    </source>
</evidence>